<proteinExistence type="predicted"/>
<evidence type="ECO:0000256" key="1">
    <source>
        <dbReference type="SAM" id="MobiDB-lite"/>
    </source>
</evidence>
<feature type="region of interest" description="Disordered" evidence="1">
    <location>
        <begin position="120"/>
        <end position="149"/>
    </location>
</feature>
<sequence length="311" mass="33227">MSWRPLRRRRERVGRAREKRIESIRPRRNSFALEVSIGLLLPPLALSQEWAPRLPSTAARRSYARSSSLGQAGAHLPCLSAGARVCSAADGELGLAYNDKQLTLQLVPACAACSSVTGADAGPHVKSSRTGRQSGRVGSARGSGSTNAVYTRRTSAVPVPSTDLEDVGANLAHGRVPSNCPSCPLVEDRRTPTKEEHRQKGVILRIDGRPLARSGAFGSILFMTGRSGELGSNPRWAPPSSCLVMVPMCSTLTSVGPGRAGPGRADARFLPYSVGPSPDLEELQIPKPCLLGDLTQQRLSSVLLARKRKLL</sequence>
<evidence type="ECO:0000313" key="3">
    <source>
        <dbReference type="Proteomes" id="UP000077202"/>
    </source>
</evidence>
<feature type="compositionally biased region" description="Low complexity" evidence="1">
    <location>
        <begin position="131"/>
        <end position="145"/>
    </location>
</feature>
<protein>
    <submittedName>
        <fullName evidence="2">Uncharacterized protein</fullName>
    </submittedName>
</protein>
<dbReference type="EMBL" id="LVLJ01002459">
    <property type="protein sequence ID" value="OAE24850.1"/>
    <property type="molecule type" value="Genomic_DNA"/>
</dbReference>
<organism evidence="2 3">
    <name type="scientific">Marchantia polymorpha subsp. ruderalis</name>
    <dbReference type="NCBI Taxonomy" id="1480154"/>
    <lineage>
        <taxon>Eukaryota</taxon>
        <taxon>Viridiplantae</taxon>
        <taxon>Streptophyta</taxon>
        <taxon>Embryophyta</taxon>
        <taxon>Marchantiophyta</taxon>
        <taxon>Marchantiopsida</taxon>
        <taxon>Marchantiidae</taxon>
        <taxon>Marchantiales</taxon>
        <taxon>Marchantiaceae</taxon>
        <taxon>Marchantia</taxon>
    </lineage>
</organism>
<reference evidence="2" key="1">
    <citation type="submission" date="2016-03" db="EMBL/GenBank/DDBJ databases">
        <title>Mechanisms controlling the formation of the plant cell surface in tip-growing cells are functionally conserved among land plants.</title>
        <authorList>
            <person name="Honkanen S."/>
            <person name="Jones V.A."/>
            <person name="Morieri G."/>
            <person name="Champion C."/>
            <person name="Hetherington A.J."/>
            <person name="Kelly S."/>
            <person name="Saint-Marcoux D."/>
            <person name="Proust H."/>
            <person name="Prescott H."/>
            <person name="Dolan L."/>
        </authorList>
    </citation>
    <scope>NUCLEOTIDE SEQUENCE [LARGE SCALE GENOMIC DNA]</scope>
    <source>
        <tissue evidence="2">Whole gametophyte</tissue>
    </source>
</reference>
<name>A0A176VVM0_MARPO</name>
<dbReference type="AlphaFoldDB" id="A0A176VVM0"/>
<accession>A0A176VVM0</accession>
<evidence type="ECO:0000313" key="2">
    <source>
        <dbReference type="EMBL" id="OAE24850.1"/>
    </source>
</evidence>
<comment type="caution">
    <text evidence="2">The sequence shown here is derived from an EMBL/GenBank/DDBJ whole genome shotgun (WGS) entry which is preliminary data.</text>
</comment>
<keyword evidence="3" id="KW-1185">Reference proteome</keyword>
<dbReference type="Proteomes" id="UP000077202">
    <property type="component" value="Unassembled WGS sequence"/>
</dbReference>
<gene>
    <name evidence="2" type="ORF">AXG93_4242s1220</name>
</gene>